<keyword evidence="1" id="KW-0175">Coiled coil</keyword>
<keyword evidence="3" id="KW-0812">Transmembrane</keyword>
<keyword evidence="3" id="KW-1133">Transmembrane helix</keyword>
<evidence type="ECO:0008006" key="6">
    <source>
        <dbReference type="Google" id="ProtNLM"/>
    </source>
</evidence>
<feature type="transmembrane region" description="Helical" evidence="3">
    <location>
        <begin position="275"/>
        <end position="294"/>
    </location>
</feature>
<feature type="transmembrane region" description="Helical" evidence="3">
    <location>
        <begin position="306"/>
        <end position="326"/>
    </location>
</feature>
<keyword evidence="3" id="KW-0472">Membrane</keyword>
<feature type="coiled-coil region" evidence="1">
    <location>
        <begin position="126"/>
        <end position="202"/>
    </location>
</feature>
<sequence>LCGASEEVRALSLRLHTAALGEAHPAFAERLVMADAYEETVLLHDRLQTRLEDVLGDQRRRQADYDDLLARHETTTQALATTEDELRTQRQHHQEETSHLNTLLQEQQDAHQRDRTALDAQLGRARADHQDQLRAREQEEARLRQELLAQEDKIRSFRGLLEDSAAEASALRQERDRLRMECARLREDLVGLQVELAAAEAGRDNPADGDGVLAPALLAVGEVLDRHPAPQESGEAAGRPRVARAATQHSNPAAPSVPAQPEPDSTPQADRLKRASVGVVAVALILLLTGPFLHTGGPMADSRPTAAGWWCIASGVVLLLTGLILMTVRDVKNTPAATADPDEPYDYTYNFPPMV</sequence>
<organism evidence="4 5">
    <name type="scientific">Streptomyces racemochromogenes</name>
    <dbReference type="NCBI Taxonomy" id="67353"/>
    <lineage>
        <taxon>Bacteria</taxon>
        <taxon>Bacillati</taxon>
        <taxon>Actinomycetota</taxon>
        <taxon>Actinomycetes</taxon>
        <taxon>Kitasatosporales</taxon>
        <taxon>Streptomycetaceae</taxon>
        <taxon>Streptomyces</taxon>
    </lineage>
</organism>
<dbReference type="EMBL" id="JBBDHD010000228">
    <property type="protein sequence ID" value="MFH7600426.1"/>
    <property type="molecule type" value="Genomic_DNA"/>
</dbReference>
<gene>
    <name evidence="4" type="ORF">WDV06_35800</name>
</gene>
<feature type="non-terminal residue" evidence="4">
    <location>
        <position position="1"/>
    </location>
</feature>
<protein>
    <recommendedName>
        <fullName evidence="6">Chromosome partition protein Smc</fullName>
    </recommendedName>
</protein>
<feature type="region of interest" description="Disordered" evidence="2">
    <location>
        <begin position="227"/>
        <end position="269"/>
    </location>
</feature>
<feature type="compositionally biased region" description="Basic and acidic residues" evidence="2">
    <location>
        <begin position="84"/>
        <end position="98"/>
    </location>
</feature>
<evidence type="ECO:0000256" key="3">
    <source>
        <dbReference type="SAM" id="Phobius"/>
    </source>
</evidence>
<name>A0ABW7PPR7_9ACTN</name>
<reference evidence="4 5" key="1">
    <citation type="submission" date="2024-03" db="EMBL/GenBank/DDBJ databases">
        <title>Whole genome sequencing of Streptomyces racemochromogenes, to identify antimicrobial biosynthetic gene clusters.</title>
        <authorList>
            <person name="Suryawanshi P."/>
            <person name="Krishnaraj P.U."/>
            <person name="Arun Y.P."/>
            <person name="Suryawanshi M.P."/>
            <person name="Rakshit O."/>
        </authorList>
    </citation>
    <scope>NUCLEOTIDE SEQUENCE [LARGE SCALE GENOMIC DNA]</scope>
    <source>
        <strain evidence="4 5">AUDT626</strain>
    </source>
</reference>
<evidence type="ECO:0000313" key="5">
    <source>
        <dbReference type="Proteomes" id="UP001610631"/>
    </source>
</evidence>
<evidence type="ECO:0000256" key="1">
    <source>
        <dbReference type="SAM" id="Coils"/>
    </source>
</evidence>
<evidence type="ECO:0000256" key="2">
    <source>
        <dbReference type="SAM" id="MobiDB-lite"/>
    </source>
</evidence>
<dbReference type="Proteomes" id="UP001610631">
    <property type="component" value="Unassembled WGS sequence"/>
</dbReference>
<comment type="caution">
    <text evidence="4">The sequence shown here is derived from an EMBL/GenBank/DDBJ whole genome shotgun (WGS) entry which is preliminary data.</text>
</comment>
<evidence type="ECO:0000313" key="4">
    <source>
        <dbReference type="EMBL" id="MFH7600426.1"/>
    </source>
</evidence>
<feature type="region of interest" description="Disordered" evidence="2">
    <location>
        <begin position="76"/>
        <end position="116"/>
    </location>
</feature>
<proteinExistence type="predicted"/>
<keyword evidence="5" id="KW-1185">Reference proteome</keyword>
<accession>A0ABW7PPR7</accession>